<gene>
    <name evidence="1" type="ORF">CCAN12_560008</name>
</gene>
<proteinExistence type="predicted"/>
<evidence type="ECO:0000313" key="2">
    <source>
        <dbReference type="Proteomes" id="UP000044026"/>
    </source>
</evidence>
<dbReference type="EMBL" id="CDOE01000052">
    <property type="protein sequence ID" value="CEN34775.1"/>
    <property type="molecule type" value="Genomic_DNA"/>
</dbReference>
<name>A0A0B7H5Y8_9FLAO</name>
<organism evidence="1 2">
    <name type="scientific">Capnocytophaga canimorsus</name>
    <dbReference type="NCBI Taxonomy" id="28188"/>
    <lineage>
        <taxon>Bacteria</taxon>
        <taxon>Pseudomonadati</taxon>
        <taxon>Bacteroidota</taxon>
        <taxon>Flavobacteriia</taxon>
        <taxon>Flavobacteriales</taxon>
        <taxon>Flavobacteriaceae</taxon>
        <taxon>Capnocytophaga</taxon>
    </lineage>
</organism>
<accession>A0A0B7H5Y8</accession>
<reference evidence="1 2" key="1">
    <citation type="submission" date="2015-01" db="EMBL/GenBank/DDBJ databases">
        <authorList>
            <person name="Xiang T."/>
            <person name="Song Y."/>
            <person name="Huang L."/>
            <person name="Wang B."/>
            <person name="Wu P."/>
        </authorList>
    </citation>
    <scope>NUCLEOTIDE SEQUENCE [LARGE SCALE GENOMIC DNA]</scope>
    <source>
        <strain evidence="1 2">Cc12</strain>
    </source>
</reference>
<sequence length="46" mass="5236">MEFKNKVKQLVDNALQENQSLFLIDLSVSADYSVKIVIDGDKRCGY</sequence>
<dbReference type="AlphaFoldDB" id="A0A0B7H5Y8"/>
<evidence type="ECO:0000313" key="1">
    <source>
        <dbReference type="EMBL" id="CEN34775.1"/>
    </source>
</evidence>
<dbReference type="Proteomes" id="UP000044026">
    <property type="component" value="Unassembled WGS sequence"/>
</dbReference>
<protein>
    <submittedName>
        <fullName evidence="1">Ribosome maturation factor RimP</fullName>
    </submittedName>
</protein>